<dbReference type="EMBL" id="FUYH01000003">
    <property type="protein sequence ID" value="SKA80211.1"/>
    <property type="molecule type" value="Genomic_DNA"/>
</dbReference>
<dbReference type="GO" id="GO:0030313">
    <property type="term" value="C:cell envelope"/>
    <property type="evidence" value="ECO:0007669"/>
    <property type="project" value="UniProtKB-SubCell"/>
</dbReference>
<comment type="cofactor">
    <cofactor evidence="1 8">
        <name>Ni(2+)</name>
        <dbReference type="ChEBI" id="CHEBI:49786"/>
    </cofactor>
</comment>
<feature type="binding site" evidence="8">
    <location>
        <position position="64"/>
    </location>
    <ligand>
        <name>Ni(2+)</name>
        <dbReference type="ChEBI" id="CHEBI:49786"/>
    </ligand>
</feature>
<keyword evidence="5 8" id="KW-0533">Nickel</keyword>
<dbReference type="GO" id="GO:0016151">
    <property type="term" value="F:nickel cation binding"/>
    <property type="evidence" value="ECO:0007669"/>
    <property type="project" value="InterPro"/>
</dbReference>
<dbReference type="SUPFAM" id="SSF56762">
    <property type="entry name" value="HydB/Nqo4-like"/>
    <property type="match status" value="1"/>
</dbReference>
<dbReference type="GO" id="GO:0008901">
    <property type="term" value="F:ferredoxin hydrogenase activity"/>
    <property type="evidence" value="ECO:0007669"/>
    <property type="project" value="InterPro"/>
</dbReference>
<dbReference type="InterPro" id="IPR029014">
    <property type="entry name" value="NiFe-Hase_large"/>
</dbReference>
<comment type="subunit">
    <text evidence="4">Heterodimer of a large and a small subunit.</text>
</comment>
<evidence type="ECO:0000256" key="6">
    <source>
        <dbReference type="ARBA" id="ARBA00022723"/>
    </source>
</evidence>
<name>A0A1T4WUA5_9CLOT</name>
<dbReference type="InterPro" id="IPR050867">
    <property type="entry name" value="NiFe/NiFeSe_hydrgnase_LSU"/>
</dbReference>
<sequence>MSNIIYINPITRISGFLEIEVKIENNEIVDAKSSGVLYRGFEKMLLGRSPLDAIYFTERICGICSTAHSMASALCLEDALKITPTLNSNLLRNIIHGCEFIQNHIRHFYQFVIPDYVKGPDIIGSSYSNNDYRLPDNLSYRINKNYIESLTFSRAAHEMIAVLGGKAPHNHGIFVGGVTCNIDSAKIIKLQSLLKSIKDFVNTKMLEDVYIISQYYSDYFNIGIGCKNLMTYGLFDFDDKSIFYVKPSVLINGMKYSFEKNNITENVFYSWYETQSNSVPFESPPDTNLNKKDAYSFVKAPRYKGYPMETGPLSRMYLSGIYKRGISAMDRIVARALEADKIIDIVENMLNMLEILPSNQDIYEIPDIAIGAGLTDTTRGSLAHYISIKDKKIEKYDIITPSTWNLSSRSENGTRGPVENALIGTYISSLSSPVEIGRIVRSFDPCISCATHVAVKDKKPIDFIIDIL</sequence>
<dbReference type="RefSeq" id="WP_078695623.1">
    <property type="nucleotide sequence ID" value="NZ_FUYH01000003.1"/>
</dbReference>
<comment type="cofactor">
    <cofactor evidence="8">
        <name>Fe cation</name>
        <dbReference type="ChEBI" id="CHEBI:24875"/>
    </cofactor>
</comment>
<reference evidence="11" key="1">
    <citation type="submission" date="2017-02" db="EMBL/GenBank/DDBJ databases">
        <authorList>
            <person name="Varghese N."/>
            <person name="Submissions S."/>
        </authorList>
    </citation>
    <scope>NUCLEOTIDE SEQUENCE [LARGE SCALE GENOMIC DNA]</scope>
    <source>
        <strain evidence="11">USBA 833</strain>
    </source>
</reference>
<dbReference type="Gene3D" id="1.10.645.10">
    <property type="entry name" value="Cytochrome-c3 Hydrogenase, chain B"/>
    <property type="match status" value="1"/>
</dbReference>
<feature type="binding site" evidence="8">
    <location>
        <position position="449"/>
    </location>
    <ligand>
        <name>Fe cation</name>
        <dbReference type="ChEBI" id="CHEBI:24875"/>
    </ligand>
</feature>
<evidence type="ECO:0000256" key="5">
    <source>
        <dbReference type="ARBA" id="ARBA00022596"/>
    </source>
</evidence>
<feature type="binding site" evidence="8">
    <location>
        <position position="398"/>
    </location>
    <ligand>
        <name>Mg(2+)</name>
        <dbReference type="ChEBI" id="CHEBI:18420"/>
    </ligand>
</feature>
<comment type="similarity">
    <text evidence="3 9">Belongs to the [NiFe]/[NiFeSe] hydrogenase large subunit family.</text>
</comment>
<keyword evidence="6 8" id="KW-0479">Metal-binding</keyword>
<evidence type="ECO:0000313" key="10">
    <source>
        <dbReference type="EMBL" id="SKA80211.1"/>
    </source>
</evidence>
<accession>A0A1T4WUA5</accession>
<dbReference type="InterPro" id="IPR018194">
    <property type="entry name" value="Ni-dep_hyd_lsu_Ni_BS"/>
</dbReference>
<evidence type="ECO:0000256" key="9">
    <source>
        <dbReference type="RuleBase" id="RU003896"/>
    </source>
</evidence>
<dbReference type="OrthoDB" id="9761717at2"/>
<evidence type="ECO:0000313" key="11">
    <source>
        <dbReference type="Proteomes" id="UP000190105"/>
    </source>
</evidence>
<evidence type="ECO:0000256" key="7">
    <source>
        <dbReference type="ARBA" id="ARBA00023002"/>
    </source>
</evidence>
<dbReference type="Proteomes" id="UP000190105">
    <property type="component" value="Unassembled WGS sequence"/>
</dbReference>
<evidence type="ECO:0000256" key="1">
    <source>
        <dbReference type="ARBA" id="ARBA00001967"/>
    </source>
</evidence>
<feature type="binding site" evidence="8">
    <location>
        <position position="452"/>
    </location>
    <ligand>
        <name>Mg(2+)</name>
        <dbReference type="ChEBI" id="CHEBI:18420"/>
    </ligand>
</feature>
<keyword evidence="11" id="KW-1185">Reference proteome</keyword>
<dbReference type="PANTHER" id="PTHR42958">
    <property type="entry name" value="HYDROGENASE-2 LARGE CHAIN"/>
    <property type="match status" value="1"/>
</dbReference>
<feature type="binding site" evidence="8">
    <location>
        <position position="42"/>
    </location>
    <ligand>
        <name>Mg(2+)</name>
        <dbReference type="ChEBI" id="CHEBI:18420"/>
    </ligand>
</feature>
<dbReference type="STRING" id="1147123.SAMN05443428_103172"/>
<keyword evidence="8" id="KW-0460">Magnesium</keyword>
<keyword evidence="8" id="KW-0408">Iron</keyword>
<comment type="subcellular location">
    <subcellularLocation>
        <location evidence="2">Cell envelope</location>
    </subcellularLocation>
</comment>
<feature type="binding site" evidence="8">
    <location>
        <position position="64"/>
    </location>
    <ligand>
        <name>Fe cation</name>
        <dbReference type="ChEBI" id="CHEBI:24875"/>
    </ligand>
</feature>
<keyword evidence="7 9" id="KW-0560">Oxidoreductase</keyword>
<evidence type="ECO:0000256" key="8">
    <source>
        <dbReference type="PIRSR" id="PIRSR601501-1"/>
    </source>
</evidence>
<dbReference type="PROSITE" id="PS00507">
    <property type="entry name" value="NI_HGENASE_L_1"/>
    <property type="match status" value="1"/>
</dbReference>
<organism evidence="10 11">
    <name type="scientific">Caloramator quimbayensis</name>
    <dbReference type="NCBI Taxonomy" id="1147123"/>
    <lineage>
        <taxon>Bacteria</taxon>
        <taxon>Bacillati</taxon>
        <taxon>Bacillota</taxon>
        <taxon>Clostridia</taxon>
        <taxon>Eubacteriales</taxon>
        <taxon>Clostridiaceae</taxon>
        <taxon>Caloramator</taxon>
    </lineage>
</organism>
<dbReference type="PANTHER" id="PTHR42958:SF2">
    <property type="entry name" value="UPTAKE HYDROGENASE LARGE SUBUNIT"/>
    <property type="match status" value="1"/>
</dbReference>
<protein>
    <submittedName>
        <fullName evidence="10">Hydrogenase large subunit</fullName>
    </submittedName>
</protein>
<dbReference type="PROSITE" id="PS00508">
    <property type="entry name" value="NI_HGENASE_L_2"/>
    <property type="match status" value="1"/>
</dbReference>
<evidence type="ECO:0000256" key="2">
    <source>
        <dbReference type="ARBA" id="ARBA00004196"/>
    </source>
</evidence>
<dbReference type="Pfam" id="PF00374">
    <property type="entry name" value="NiFeSe_Hases"/>
    <property type="match status" value="2"/>
</dbReference>
<proteinExistence type="inferred from homology"/>
<evidence type="ECO:0000256" key="4">
    <source>
        <dbReference type="ARBA" id="ARBA00011771"/>
    </source>
</evidence>
<evidence type="ECO:0000256" key="3">
    <source>
        <dbReference type="ARBA" id="ARBA00009292"/>
    </source>
</evidence>
<feature type="binding site" evidence="8">
    <location>
        <position position="446"/>
    </location>
    <ligand>
        <name>Ni(2+)</name>
        <dbReference type="ChEBI" id="CHEBI:49786"/>
    </ligand>
</feature>
<dbReference type="InterPro" id="IPR001501">
    <property type="entry name" value="Ni-dep_hyd_lsu"/>
</dbReference>
<dbReference type="AlphaFoldDB" id="A0A1T4WUA5"/>
<gene>
    <name evidence="10" type="ORF">SAMN05443428_103172</name>
</gene>
<feature type="binding site" evidence="8">
    <location>
        <position position="61"/>
    </location>
    <ligand>
        <name>Ni(2+)</name>
        <dbReference type="ChEBI" id="CHEBI:49786"/>
    </ligand>
</feature>